<keyword evidence="3" id="KW-0812">Transmembrane</keyword>
<evidence type="ECO:0000256" key="3">
    <source>
        <dbReference type="SAM" id="Phobius"/>
    </source>
</evidence>
<evidence type="ECO:0000313" key="5">
    <source>
        <dbReference type="Proteomes" id="UP000054166"/>
    </source>
</evidence>
<dbReference type="PANTHER" id="PTHR42032:SF1">
    <property type="entry name" value="YALI0E30679P"/>
    <property type="match status" value="1"/>
</dbReference>
<feature type="coiled-coil region" evidence="1">
    <location>
        <begin position="274"/>
        <end position="350"/>
    </location>
</feature>
<sequence length="473" mass="52804">MSTTTVLQSSRGTLKENGHSHSFTRHHTTNSAGRKPASSPVPLAHRDHKVDDDAMHSEPEYLSEASGENSEGEEYDATLNHGIGETPESDEESYLQPAGISSETRLSSWSDLDLSVVVALVSPIGHWLTGGDHIKNLFLIVLLIFYLHQLIQVPWELYRASLPRRPMPNLQSRPKDAKSRMIQLAHSELRTHQGFYLLLTVFSPLLGAMFLRFVLASVSGADQISWFSTTLFVLATGMRPWSHLLTRLRQRTNDLHDTIHYPSPQSAFVATQKLQGAMKRVETLERELKDIKGRVASNAGVEEIYDDLNGGLEEIEKSVRKNQRRAEAARVAQEKRLAALEKNLNFLLEDRRRGITYGATPSTGSGLTYAALVVPRTIWSFVTPKSGHLEDDLAVEEKLNNKRKLDTILEDPVDDSAEELSPNNTDHSKPVSYPSSFKITISPFSLIGLTTAAVTWPLRAFIAIFIAIQKFFS</sequence>
<dbReference type="InParanoid" id="A0A0C3BTC5"/>
<keyword evidence="1" id="KW-0175">Coiled coil</keyword>
<feature type="region of interest" description="Disordered" evidence="2">
    <location>
        <begin position="1"/>
        <end position="74"/>
    </location>
</feature>
<dbReference type="AlphaFoldDB" id="A0A0C3BTC5"/>
<keyword evidence="3" id="KW-0472">Membrane</keyword>
<dbReference type="STRING" id="765440.A0A0C3BTC5"/>
<keyword evidence="5" id="KW-1185">Reference proteome</keyword>
<feature type="transmembrane region" description="Helical" evidence="3">
    <location>
        <begin position="195"/>
        <end position="218"/>
    </location>
</feature>
<evidence type="ECO:0000256" key="2">
    <source>
        <dbReference type="SAM" id="MobiDB-lite"/>
    </source>
</evidence>
<name>A0A0C3BTC5_PILCF</name>
<feature type="compositionally biased region" description="Basic and acidic residues" evidence="2">
    <location>
        <begin position="44"/>
        <end position="59"/>
    </location>
</feature>
<gene>
    <name evidence="4" type="ORF">PILCRDRAFT_2092</name>
</gene>
<reference evidence="4 5" key="1">
    <citation type="submission" date="2014-04" db="EMBL/GenBank/DDBJ databases">
        <authorList>
            <consortium name="DOE Joint Genome Institute"/>
            <person name="Kuo A."/>
            <person name="Tarkka M."/>
            <person name="Buscot F."/>
            <person name="Kohler A."/>
            <person name="Nagy L.G."/>
            <person name="Floudas D."/>
            <person name="Copeland A."/>
            <person name="Barry K.W."/>
            <person name="Cichocki N."/>
            <person name="Veneault-Fourrey C."/>
            <person name="LaButti K."/>
            <person name="Lindquist E.A."/>
            <person name="Lipzen A."/>
            <person name="Lundell T."/>
            <person name="Morin E."/>
            <person name="Murat C."/>
            <person name="Sun H."/>
            <person name="Tunlid A."/>
            <person name="Henrissat B."/>
            <person name="Grigoriev I.V."/>
            <person name="Hibbett D.S."/>
            <person name="Martin F."/>
            <person name="Nordberg H.P."/>
            <person name="Cantor M.N."/>
            <person name="Hua S.X."/>
        </authorList>
    </citation>
    <scope>NUCLEOTIDE SEQUENCE [LARGE SCALE GENOMIC DNA]</scope>
    <source>
        <strain evidence="4 5">F 1598</strain>
    </source>
</reference>
<evidence type="ECO:0000313" key="4">
    <source>
        <dbReference type="EMBL" id="KIM89803.1"/>
    </source>
</evidence>
<dbReference type="PANTHER" id="PTHR42032">
    <property type="entry name" value="YALI0E30679P"/>
    <property type="match status" value="1"/>
</dbReference>
<accession>A0A0C3BTC5</accession>
<feature type="transmembrane region" description="Helical" evidence="3">
    <location>
        <begin position="446"/>
        <end position="468"/>
    </location>
</feature>
<feature type="compositionally biased region" description="Polar residues" evidence="2">
    <location>
        <begin position="1"/>
        <end position="12"/>
    </location>
</feature>
<dbReference type="HOGENOM" id="CLU_037537_1_0_1"/>
<dbReference type="EMBL" id="KN832974">
    <property type="protein sequence ID" value="KIM89803.1"/>
    <property type="molecule type" value="Genomic_DNA"/>
</dbReference>
<proteinExistence type="predicted"/>
<evidence type="ECO:0000256" key="1">
    <source>
        <dbReference type="SAM" id="Coils"/>
    </source>
</evidence>
<dbReference type="Proteomes" id="UP000054166">
    <property type="component" value="Unassembled WGS sequence"/>
</dbReference>
<organism evidence="4 5">
    <name type="scientific">Piloderma croceum (strain F 1598)</name>
    <dbReference type="NCBI Taxonomy" id="765440"/>
    <lineage>
        <taxon>Eukaryota</taxon>
        <taxon>Fungi</taxon>
        <taxon>Dikarya</taxon>
        <taxon>Basidiomycota</taxon>
        <taxon>Agaricomycotina</taxon>
        <taxon>Agaricomycetes</taxon>
        <taxon>Agaricomycetidae</taxon>
        <taxon>Atheliales</taxon>
        <taxon>Atheliaceae</taxon>
        <taxon>Piloderma</taxon>
    </lineage>
</organism>
<reference evidence="5" key="2">
    <citation type="submission" date="2015-01" db="EMBL/GenBank/DDBJ databases">
        <title>Evolutionary Origins and Diversification of the Mycorrhizal Mutualists.</title>
        <authorList>
            <consortium name="DOE Joint Genome Institute"/>
            <consortium name="Mycorrhizal Genomics Consortium"/>
            <person name="Kohler A."/>
            <person name="Kuo A."/>
            <person name="Nagy L.G."/>
            <person name="Floudas D."/>
            <person name="Copeland A."/>
            <person name="Barry K.W."/>
            <person name="Cichocki N."/>
            <person name="Veneault-Fourrey C."/>
            <person name="LaButti K."/>
            <person name="Lindquist E.A."/>
            <person name="Lipzen A."/>
            <person name="Lundell T."/>
            <person name="Morin E."/>
            <person name="Murat C."/>
            <person name="Riley R."/>
            <person name="Ohm R."/>
            <person name="Sun H."/>
            <person name="Tunlid A."/>
            <person name="Henrissat B."/>
            <person name="Grigoriev I.V."/>
            <person name="Hibbett D.S."/>
            <person name="Martin F."/>
        </authorList>
    </citation>
    <scope>NUCLEOTIDE SEQUENCE [LARGE SCALE GENOMIC DNA]</scope>
    <source>
        <strain evidence="5">F 1598</strain>
    </source>
</reference>
<protein>
    <submittedName>
        <fullName evidence="4">Uncharacterized protein</fullName>
    </submittedName>
</protein>
<dbReference type="OrthoDB" id="10263751at2759"/>
<keyword evidence="3" id="KW-1133">Transmembrane helix</keyword>
<feature type="transmembrane region" description="Helical" evidence="3">
    <location>
        <begin position="224"/>
        <end position="241"/>
    </location>
</feature>